<keyword evidence="4 8" id="KW-0560">Oxidoreductase</keyword>
<feature type="binding site" description="axial binding residue" evidence="7">
    <location>
        <position position="566"/>
    </location>
    <ligand>
        <name>heme</name>
        <dbReference type="ChEBI" id="CHEBI:30413"/>
    </ligand>
    <ligandPart>
        <name>Fe</name>
        <dbReference type="ChEBI" id="CHEBI:18248"/>
    </ligandPart>
</feature>
<keyword evidence="9" id="KW-1133">Transmembrane helix</keyword>
<dbReference type="PRINTS" id="PR00385">
    <property type="entry name" value="P450"/>
</dbReference>
<dbReference type="InterPro" id="IPR036396">
    <property type="entry name" value="Cyt_P450_sf"/>
</dbReference>
<dbReference type="GO" id="GO:0004497">
    <property type="term" value="F:monooxygenase activity"/>
    <property type="evidence" value="ECO:0007669"/>
    <property type="project" value="UniProtKB-KW"/>
</dbReference>
<evidence type="ECO:0000313" key="10">
    <source>
        <dbReference type="EMBL" id="RXH73136.1"/>
    </source>
</evidence>
<sequence>MRELFHYMGIFVSGDAVPWLRFLDIGGHGKAMKKQYAKVLDNIVLEWFEEHRQSRTKGGDEQDFIDAMLSVLYGQENIIAGGMNDLDFNNLVYLQASIKEAMRMDSLPYANSIAAGLFTIIIVSYYLSRRWRAAEYKGSPPEAKGAWPILGHLPLLGGSTPPHIALGAMADKYGPIFTIRVGVYPSLVISSSEIAKECFTTNDLSVNSRPKMAAVEHIGYNYAMFGFGPPGPYWREIRKIVTLELLSIRKLELLKHIRVSEVTTFLEELHKTWSTRQREGSNDGVVVELKQWFGDMTLNVLVRMVTGKRYSVAADEDEKKEARRVQNALREFFHYAGLFLVGDAVPCLRWLDLGGHEKAIKKTAKELDTIVGEWVEEHKRRRAKGDAKGEQDFIDAMLSVLDGAELGGFDADTINKATSLNMIAAGSDTIMVTLTWAISLLLNNSRVLERALNELDIKIGRQRVVSEQDISNLVYIQAIVKETLRLYPPAPLSGPREFTEDCTIAGYHIRKGTRLTMNLWKLQTNPKNWPEPFEFKPERFLTTHKKVDVKGQHFELIPFGSGRRACPGLALGLQMVQFTLASFLHAFEILNPSSTPIDMTESFGLTNTKGTPLKVLIKPLNLWKIHSDPTVWSDPAEFKPERFLTSHKDVDVKGQHFELMPFGSGRRVCPGINFGLQMMLLTLASFLHVFEISTSANY</sequence>
<keyword evidence="3 7" id="KW-0479">Metal-binding</keyword>
<dbReference type="InterPro" id="IPR017972">
    <property type="entry name" value="Cyt_P450_CS"/>
</dbReference>
<dbReference type="InterPro" id="IPR050651">
    <property type="entry name" value="Plant_Cytochrome_P450_Monoox"/>
</dbReference>
<comment type="cofactor">
    <cofactor evidence="7">
        <name>heme</name>
        <dbReference type="ChEBI" id="CHEBI:30413"/>
    </cofactor>
</comment>
<accession>A0A498HNV4</accession>
<evidence type="ECO:0000256" key="8">
    <source>
        <dbReference type="RuleBase" id="RU000461"/>
    </source>
</evidence>
<dbReference type="STRING" id="3750.A0A498HNV4"/>
<dbReference type="Pfam" id="PF00067">
    <property type="entry name" value="p450"/>
    <property type="match status" value="2"/>
</dbReference>
<keyword evidence="5 7" id="KW-0408">Iron</keyword>
<name>A0A498HNV4_MALDO</name>
<keyword evidence="9" id="KW-0812">Transmembrane</keyword>
<keyword evidence="9" id="KW-0472">Membrane</keyword>
<dbReference type="PRINTS" id="PR00463">
    <property type="entry name" value="EP450I"/>
</dbReference>
<evidence type="ECO:0000256" key="9">
    <source>
        <dbReference type="SAM" id="Phobius"/>
    </source>
</evidence>
<evidence type="ECO:0000256" key="3">
    <source>
        <dbReference type="ARBA" id="ARBA00022723"/>
    </source>
</evidence>
<dbReference type="Gene3D" id="1.10.630.10">
    <property type="entry name" value="Cytochrome P450"/>
    <property type="match status" value="2"/>
</dbReference>
<feature type="transmembrane region" description="Helical" evidence="9">
    <location>
        <begin position="107"/>
        <end position="127"/>
    </location>
</feature>
<dbReference type="InterPro" id="IPR001128">
    <property type="entry name" value="Cyt_P450"/>
</dbReference>
<evidence type="ECO:0000256" key="6">
    <source>
        <dbReference type="ARBA" id="ARBA00023033"/>
    </source>
</evidence>
<gene>
    <name evidence="10" type="ORF">DVH24_012820</name>
</gene>
<evidence type="ECO:0000256" key="4">
    <source>
        <dbReference type="ARBA" id="ARBA00023002"/>
    </source>
</evidence>
<dbReference type="GO" id="GO:0016705">
    <property type="term" value="F:oxidoreductase activity, acting on paired donors, with incorporation or reduction of molecular oxygen"/>
    <property type="evidence" value="ECO:0007669"/>
    <property type="project" value="InterPro"/>
</dbReference>
<dbReference type="GO" id="GO:0020037">
    <property type="term" value="F:heme binding"/>
    <property type="evidence" value="ECO:0007669"/>
    <property type="project" value="InterPro"/>
</dbReference>
<organism evidence="10 11">
    <name type="scientific">Malus domestica</name>
    <name type="common">Apple</name>
    <name type="synonym">Pyrus malus</name>
    <dbReference type="NCBI Taxonomy" id="3750"/>
    <lineage>
        <taxon>Eukaryota</taxon>
        <taxon>Viridiplantae</taxon>
        <taxon>Streptophyta</taxon>
        <taxon>Embryophyta</taxon>
        <taxon>Tracheophyta</taxon>
        <taxon>Spermatophyta</taxon>
        <taxon>Magnoliopsida</taxon>
        <taxon>eudicotyledons</taxon>
        <taxon>Gunneridae</taxon>
        <taxon>Pentapetalae</taxon>
        <taxon>rosids</taxon>
        <taxon>fabids</taxon>
        <taxon>Rosales</taxon>
        <taxon>Rosaceae</taxon>
        <taxon>Amygdaloideae</taxon>
        <taxon>Maleae</taxon>
        <taxon>Malus</taxon>
    </lineage>
</organism>
<keyword evidence="6 8" id="KW-0503">Monooxygenase</keyword>
<dbReference type="CDD" id="cd20654">
    <property type="entry name" value="CYP82"/>
    <property type="match status" value="1"/>
</dbReference>
<evidence type="ECO:0000256" key="2">
    <source>
        <dbReference type="ARBA" id="ARBA00022617"/>
    </source>
</evidence>
<comment type="caution">
    <text evidence="10">The sequence shown here is derived from an EMBL/GenBank/DDBJ whole genome shotgun (WGS) entry which is preliminary data.</text>
</comment>
<dbReference type="PROSITE" id="PS00086">
    <property type="entry name" value="CYTOCHROME_P450"/>
    <property type="match status" value="2"/>
</dbReference>
<dbReference type="InterPro" id="IPR002401">
    <property type="entry name" value="Cyt_P450_E_grp-I"/>
</dbReference>
<proteinExistence type="inferred from homology"/>
<evidence type="ECO:0000313" key="11">
    <source>
        <dbReference type="Proteomes" id="UP000290289"/>
    </source>
</evidence>
<dbReference type="SUPFAM" id="SSF48264">
    <property type="entry name" value="Cytochrome P450"/>
    <property type="match status" value="3"/>
</dbReference>
<dbReference type="PANTHER" id="PTHR47947">
    <property type="entry name" value="CYTOCHROME P450 82C3-RELATED"/>
    <property type="match status" value="1"/>
</dbReference>
<evidence type="ECO:0000256" key="5">
    <source>
        <dbReference type="ARBA" id="ARBA00023004"/>
    </source>
</evidence>
<evidence type="ECO:0008006" key="12">
    <source>
        <dbReference type="Google" id="ProtNLM"/>
    </source>
</evidence>
<evidence type="ECO:0000256" key="1">
    <source>
        <dbReference type="ARBA" id="ARBA00010617"/>
    </source>
</evidence>
<protein>
    <recommendedName>
        <fullName evidence="12">Cytochrome P450</fullName>
    </recommendedName>
</protein>
<dbReference type="GO" id="GO:0005506">
    <property type="term" value="F:iron ion binding"/>
    <property type="evidence" value="ECO:0007669"/>
    <property type="project" value="InterPro"/>
</dbReference>
<dbReference type="AlphaFoldDB" id="A0A498HNV4"/>
<keyword evidence="11" id="KW-1185">Reference proteome</keyword>
<dbReference type="Proteomes" id="UP000290289">
    <property type="component" value="Chromosome 15"/>
</dbReference>
<reference evidence="10 11" key="1">
    <citation type="submission" date="2018-10" db="EMBL/GenBank/DDBJ databases">
        <title>A high-quality apple genome assembly.</title>
        <authorList>
            <person name="Hu J."/>
        </authorList>
    </citation>
    <scope>NUCLEOTIDE SEQUENCE [LARGE SCALE GENOMIC DNA]</scope>
    <source>
        <strain evidence="11">cv. HFTH1</strain>
        <tissue evidence="10">Young leaf</tissue>
    </source>
</reference>
<dbReference type="EMBL" id="RDQH01000341">
    <property type="protein sequence ID" value="RXH73136.1"/>
    <property type="molecule type" value="Genomic_DNA"/>
</dbReference>
<dbReference type="FunFam" id="1.10.630.10:FF:000026">
    <property type="entry name" value="Cytochrome P450 82C4"/>
    <property type="match status" value="1"/>
</dbReference>
<evidence type="ECO:0000256" key="7">
    <source>
        <dbReference type="PIRSR" id="PIRSR602401-1"/>
    </source>
</evidence>
<keyword evidence="2 7" id="KW-0349">Heme</keyword>
<dbReference type="PANTHER" id="PTHR47947:SF49">
    <property type="entry name" value="CYTOCHROME P450 FAMILY PROTEIN"/>
    <property type="match status" value="1"/>
</dbReference>
<comment type="similarity">
    <text evidence="1 8">Belongs to the cytochrome P450 family.</text>
</comment>